<dbReference type="InterPro" id="IPR053560">
    <property type="entry name" value="Hyi_epimerase/isomerase"/>
</dbReference>
<dbReference type="InterPro" id="IPR050312">
    <property type="entry name" value="IolE/XylAMocC-like"/>
</dbReference>
<accession>A0A3G2R5D9</accession>
<reference evidence="2 3" key="1">
    <citation type="submission" date="2018-10" db="EMBL/GenBank/DDBJ databases">
        <authorList>
            <person name="Zhang X."/>
        </authorList>
    </citation>
    <scope>NUCLEOTIDE SEQUENCE [LARGE SCALE GENOMIC DNA]</scope>
    <source>
        <strain evidence="2 3">SK-G1</strain>
    </source>
</reference>
<dbReference type="NCBIfam" id="NF041099">
    <property type="entry name" value="keto_glucon_epim_IolO"/>
    <property type="match status" value="1"/>
</dbReference>
<dbReference type="RefSeq" id="WP_122014366.1">
    <property type="nucleotide sequence ID" value="NZ_CP033169.1"/>
</dbReference>
<dbReference type="PANTHER" id="PTHR12110">
    <property type="entry name" value="HYDROXYPYRUVATE ISOMERASE"/>
    <property type="match status" value="1"/>
</dbReference>
<dbReference type="Pfam" id="PF01261">
    <property type="entry name" value="AP_endonuc_2"/>
    <property type="match status" value="1"/>
</dbReference>
<sequence length="274" mass="31047">MKLSVTMALTADEMTPIVLRGDYIENIKKASAMGYDSVEIHVNDPKTLDVEQILKACREYNIDVSTLGTGMGYVIDRLSFTSPDEDIREKAVERILDHIDVAEKMGAKVIIGSMKGTIPDRSECKKYQEYAIECTKKCLEKAEAKKVTLLMEAINRYETNFINTAEEGLEFVSKLNSEYIKIHLDTFHMNIEEDDMTKSIIMAGKHLGHMHFADSNRWYPGKGHINFEEIITALKEIDYNGAIAFECLPLPNPEEVAIKAIDNLKKLYTGRIDQ</sequence>
<dbReference type="Gene3D" id="3.20.20.150">
    <property type="entry name" value="Divalent-metal-dependent TIM barrel enzymes"/>
    <property type="match status" value="1"/>
</dbReference>
<evidence type="ECO:0000313" key="2">
    <source>
        <dbReference type="EMBL" id="AYO30097.1"/>
    </source>
</evidence>
<dbReference type="GO" id="GO:0016853">
    <property type="term" value="F:isomerase activity"/>
    <property type="evidence" value="ECO:0007669"/>
    <property type="project" value="UniProtKB-KW"/>
</dbReference>
<keyword evidence="2" id="KW-0413">Isomerase</keyword>
<name>A0A3G2R5D9_9FIRM</name>
<gene>
    <name evidence="2" type="ORF">D2962_05250</name>
</gene>
<dbReference type="InterPro" id="IPR036237">
    <property type="entry name" value="Xyl_isomerase-like_sf"/>
</dbReference>
<evidence type="ECO:0000259" key="1">
    <source>
        <dbReference type="Pfam" id="PF01261"/>
    </source>
</evidence>
<dbReference type="PANTHER" id="PTHR12110:SF41">
    <property type="entry name" value="INOSOSE DEHYDRATASE"/>
    <property type="match status" value="1"/>
</dbReference>
<feature type="domain" description="Xylose isomerase-like TIM barrel" evidence="1">
    <location>
        <begin position="28"/>
        <end position="266"/>
    </location>
</feature>
<dbReference type="EMBL" id="CP033169">
    <property type="protein sequence ID" value="AYO30097.1"/>
    <property type="molecule type" value="Genomic_DNA"/>
</dbReference>
<dbReference type="InterPro" id="IPR013022">
    <property type="entry name" value="Xyl_isomerase-like_TIM-brl"/>
</dbReference>
<keyword evidence="3" id="KW-1185">Reference proteome</keyword>
<dbReference type="AlphaFoldDB" id="A0A3G2R5D9"/>
<proteinExistence type="predicted"/>
<protein>
    <submittedName>
        <fullName evidence="2">Sugar phosphate isomerase/epimerase</fullName>
    </submittedName>
</protein>
<dbReference type="SUPFAM" id="SSF51658">
    <property type="entry name" value="Xylose isomerase-like"/>
    <property type="match status" value="1"/>
</dbReference>
<dbReference type="Proteomes" id="UP000280960">
    <property type="component" value="Chromosome"/>
</dbReference>
<dbReference type="KEGG" id="bacg:D2962_05250"/>
<organism evidence="2 3">
    <name type="scientific">Biomaibacter acetigenes</name>
    <dbReference type="NCBI Taxonomy" id="2316383"/>
    <lineage>
        <taxon>Bacteria</taxon>
        <taxon>Bacillati</taxon>
        <taxon>Bacillota</taxon>
        <taxon>Clostridia</taxon>
        <taxon>Thermosediminibacterales</taxon>
        <taxon>Tepidanaerobacteraceae</taxon>
        <taxon>Biomaibacter</taxon>
    </lineage>
</organism>
<evidence type="ECO:0000313" key="3">
    <source>
        <dbReference type="Proteomes" id="UP000280960"/>
    </source>
</evidence>